<accession>A0AA88WW82</accession>
<evidence type="ECO:0000256" key="9">
    <source>
        <dbReference type="SAM" id="MobiDB-lite"/>
    </source>
</evidence>
<dbReference type="SUPFAM" id="SSF56112">
    <property type="entry name" value="Protein kinase-like (PK-like)"/>
    <property type="match status" value="1"/>
</dbReference>
<dbReference type="EMBL" id="JAVXUP010000199">
    <property type="protein sequence ID" value="KAK3034479.1"/>
    <property type="molecule type" value="Genomic_DNA"/>
</dbReference>
<keyword evidence="4" id="KW-0547">Nucleotide-binding</keyword>
<name>A0AA88WW82_9ASTE</name>
<sequence length="188" mass="20666">MSFVGAQEYLASEIVWGGGHGSGVDWWTLGIFIFELFYGVTPFRGNGNEPISYARRHIPQSPLPQAQPLQSIAHGQHPDLLPPFSSFTELDSAQSRQPSSFVFSLSSFVIVVLSGVQSLSGKLFRVRPSNDQDWLPAFDLRRSPPRFLSLPSPINLASTTIRYQTRAPSQSTQSYLTPPLSPATTTAT</sequence>
<comment type="catalytic activity">
    <reaction evidence="8">
        <text>L-seryl-[protein] + ATP = O-phospho-L-seryl-[protein] + ADP + H(+)</text>
        <dbReference type="Rhea" id="RHEA:17989"/>
        <dbReference type="Rhea" id="RHEA-COMP:9863"/>
        <dbReference type="Rhea" id="RHEA-COMP:11604"/>
        <dbReference type="ChEBI" id="CHEBI:15378"/>
        <dbReference type="ChEBI" id="CHEBI:29999"/>
        <dbReference type="ChEBI" id="CHEBI:30616"/>
        <dbReference type="ChEBI" id="CHEBI:83421"/>
        <dbReference type="ChEBI" id="CHEBI:456216"/>
        <dbReference type="EC" id="2.7.11.1"/>
    </reaction>
</comment>
<dbReference type="InterPro" id="IPR000719">
    <property type="entry name" value="Prot_kinase_dom"/>
</dbReference>
<evidence type="ECO:0000256" key="3">
    <source>
        <dbReference type="ARBA" id="ARBA00022679"/>
    </source>
</evidence>
<dbReference type="Gene3D" id="1.10.510.10">
    <property type="entry name" value="Transferase(Phosphotransferase) domain 1"/>
    <property type="match status" value="1"/>
</dbReference>
<feature type="domain" description="Protein kinase" evidence="10">
    <location>
        <begin position="1"/>
        <end position="147"/>
    </location>
</feature>
<evidence type="ECO:0000256" key="7">
    <source>
        <dbReference type="ARBA" id="ARBA00047899"/>
    </source>
</evidence>
<dbReference type="EC" id="2.7.11.1" evidence="1"/>
<feature type="compositionally biased region" description="Low complexity" evidence="9">
    <location>
        <begin position="176"/>
        <end position="188"/>
    </location>
</feature>
<evidence type="ECO:0000256" key="2">
    <source>
        <dbReference type="ARBA" id="ARBA00022527"/>
    </source>
</evidence>
<evidence type="ECO:0000256" key="1">
    <source>
        <dbReference type="ARBA" id="ARBA00012513"/>
    </source>
</evidence>
<feature type="region of interest" description="Disordered" evidence="9">
    <location>
        <begin position="165"/>
        <end position="188"/>
    </location>
</feature>
<reference evidence="11" key="1">
    <citation type="submission" date="2022-12" db="EMBL/GenBank/DDBJ databases">
        <title>Draft genome assemblies for two species of Escallonia (Escalloniales).</title>
        <authorList>
            <person name="Chanderbali A."/>
            <person name="Dervinis C."/>
            <person name="Anghel I."/>
            <person name="Soltis D."/>
            <person name="Soltis P."/>
            <person name="Zapata F."/>
        </authorList>
    </citation>
    <scope>NUCLEOTIDE SEQUENCE</scope>
    <source>
        <strain evidence="11">UCBG64.0493</strain>
        <tissue evidence="11">Leaf</tissue>
    </source>
</reference>
<evidence type="ECO:0000259" key="10">
    <source>
        <dbReference type="PROSITE" id="PS50011"/>
    </source>
</evidence>
<keyword evidence="12" id="KW-1185">Reference proteome</keyword>
<organism evidence="11 12">
    <name type="scientific">Escallonia herrerae</name>
    <dbReference type="NCBI Taxonomy" id="1293975"/>
    <lineage>
        <taxon>Eukaryota</taxon>
        <taxon>Viridiplantae</taxon>
        <taxon>Streptophyta</taxon>
        <taxon>Embryophyta</taxon>
        <taxon>Tracheophyta</taxon>
        <taxon>Spermatophyta</taxon>
        <taxon>Magnoliopsida</taxon>
        <taxon>eudicotyledons</taxon>
        <taxon>Gunneridae</taxon>
        <taxon>Pentapetalae</taxon>
        <taxon>asterids</taxon>
        <taxon>campanulids</taxon>
        <taxon>Escalloniales</taxon>
        <taxon>Escalloniaceae</taxon>
        <taxon>Escallonia</taxon>
    </lineage>
</organism>
<gene>
    <name evidence="11" type="ORF">RJ639_033335</name>
</gene>
<comment type="caution">
    <text evidence="11">The sequence shown here is derived from an EMBL/GenBank/DDBJ whole genome shotgun (WGS) entry which is preliminary data.</text>
</comment>
<evidence type="ECO:0000256" key="8">
    <source>
        <dbReference type="ARBA" id="ARBA00048679"/>
    </source>
</evidence>
<dbReference type="GO" id="GO:0005524">
    <property type="term" value="F:ATP binding"/>
    <property type="evidence" value="ECO:0007669"/>
    <property type="project" value="UniProtKB-KW"/>
</dbReference>
<keyword evidence="2" id="KW-0723">Serine/threonine-protein kinase</keyword>
<feature type="compositionally biased region" description="Polar residues" evidence="9">
    <location>
        <begin position="165"/>
        <end position="175"/>
    </location>
</feature>
<dbReference type="Proteomes" id="UP001188597">
    <property type="component" value="Unassembled WGS sequence"/>
</dbReference>
<evidence type="ECO:0000313" key="12">
    <source>
        <dbReference type="Proteomes" id="UP001188597"/>
    </source>
</evidence>
<dbReference type="PROSITE" id="PS50011">
    <property type="entry name" value="PROTEIN_KINASE_DOM"/>
    <property type="match status" value="1"/>
</dbReference>
<comment type="catalytic activity">
    <reaction evidence="7">
        <text>L-threonyl-[protein] + ATP = O-phospho-L-threonyl-[protein] + ADP + H(+)</text>
        <dbReference type="Rhea" id="RHEA:46608"/>
        <dbReference type="Rhea" id="RHEA-COMP:11060"/>
        <dbReference type="Rhea" id="RHEA-COMP:11605"/>
        <dbReference type="ChEBI" id="CHEBI:15378"/>
        <dbReference type="ChEBI" id="CHEBI:30013"/>
        <dbReference type="ChEBI" id="CHEBI:30616"/>
        <dbReference type="ChEBI" id="CHEBI:61977"/>
        <dbReference type="ChEBI" id="CHEBI:456216"/>
        <dbReference type="EC" id="2.7.11.1"/>
    </reaction>
</comment>
<proteinExistence type="predicted"/>
<dbReference type="AlphaFoldDB" id="A0AA88WW82"/>
<dbReference type="GO" id="GO:0004674">
    <property type="term" value="F:protein serine/threonine kinase activity"/>
    <property type="evidence" value="ECO:0007669"/>
    <property type="project" value="UniProtKB-KW"/>
</dbReference>
<evidence type="ECO:0000313" key="11">
    <source>
        <dbReference type="EMBL" id="KAK3034479.1"/>
    </source>
</evidence>
<evidence type="ECO:0000256" key="4">
    <source>
        <dbReference type="ARBA" id="ARBA00022741"/>
    </source>
</evidence>
<dbReference type="InterPro" id="IPR011009">
    <property type="entry name" value="Kinase-like_dom_sf"/>
</dbReference>
<keyword evidence="6" id="KW-0067">ATP-binding</keyword>
<keyword evidence="5" id="KW-0418">Kinase</keyword>
<evidence type="ECO:0000256" key="6">
    <source>
        <dbReference type="ARBA" id="ARBA00022840"/>
    </source>
</evidence>
<dbReference type="Pfam" id="PF00069">
    <property type="entry name" value="Pkinase"/>
    <property type="match status" value="1"/>
</dbReference>
<keyword evidence="3" id="KW-0808">Transferase</keyword>
<dbReference type="PANTHER" id="PTHR45637">
    <property type="entry name" value="FLIPPASE KINASE 1-RELATED"/>
    <property type="match status" value="1"/>
</dbReference>
<evidence type="ECO:0000256" key="5">
    <source>
        <dbReference type="ARBA" id="ARBA00022777"/>
    </source>
</evidence>
<protein>
    <recommendedName>
        <fullName evidence="1">non-specific serine/threonine protein kinase</fullName>
        <ecNumber evidence="1">2.7.11.1</ecNumber>
    </recommendedName>
</protein>